<evidence type="ECO:0000256" key="3">
    <source>
        <dbReference type="SAM" id="MobiDB-lite"/>
    </source>
</evidence>
<reference evidence="4" key="2">
    <citation type="submission" date="2023-04" db="EMBL/GenBank/DDBJ databases">
        <authorList>
            <person name="Bruccoleri R.E."/>
            <person name="Oakeley E.J."/>
            <person name="Faust A.-M."/>
            <person name="Dessus-Babus S."/>
            <person name="Altorfer M."/>
            <person name="Burckhardt D."/>
            <person name="Oertli M."/>
            <person name="Naumann U."/>
            <person name="Petersen F."/>
            <person name="Wong J."/>
        </authorList>
    </citation>
    <scope>NUCLEOTIDE SEQUENCE</scope>
    <source>
        <strain evidence="4">GSM-AAB239-AS_SAM_17_03QT</strain>
        <tissue evidence="4">Leaf</tissue>
    </source>
</reference>
<evidence type="ECO:0000313" key="5">
    <source>
        <dbReference type="EMBL" id="KAJ6834562.1"/>
    </source>
</evidence>
<feature type="repeat" description="PPR" evidence="2">
    <location>
        <begin position="337"/>
        <end position="367"/>
    </location>
</feature>
<dbReference type="PROSITE" id="PS51375">
    <property type="entry name" value="PPR"/>
    <property type="match status" value="9"/>
</dbReference>
<dbReference type="EMBL" id="JANAVB010014320">
    <property type="protein sequence ID" value="KAJ6834562.1"/>
    <property type="molecule type" value="Genomic_DNA"/>
</dbReference>
<dbReference type="Proteomes" id="UP001140949">
    <property type="component" value="Unassembled WGS sequence"/>
</dbReference>
<name>A0AAX6DGU8_IRIPA</name>
<feature type="repeat" description="PPR" evidence="2">
    <location>
        <begin position="232"/>
        <end position="266"/>
    </location>
</feature>
<evidence type="ECO:0000313" key="6">
    <source>
        <dbReference type="Proteomes" id="UP001140949"/>
    </source>
</evidence>
<dbReference type="Pfam" id="PF13041">
    <property type="entry name" value="PPR_2"/>
    <property type="match status" value="4"/>
</dbReference>
<dbReference type="PANTHER" id="PTHR46862">
    <property type="entry name" value="OS07G0661900 PROTEIN"/>
    <property type="match status" value="1"/>
</dbReference>
<dbReference type="Pfam" id="PF01535">
    <property type="entry name" value="PPR"/>
    <property type="match status" value="3"/>
</dbReference>
<keyword evidence="6" id="KW-1185">Reference proteome</keyword>
<dbReference type="PANTHER" id="PTHR46862:SF5">
    <property type="entry name" value="OS02G0170000 PROTEIN"/>
    <property type="match status" value="1"/>
</dbReference>
<organism evidence="4 6">
    <name type="scientific">Iris pallida</name>
    <name type="common">Sweet iris</name>
    <dbReference type="NCBI Taxonomy" id="29817"/>
    <lineage>
        <taxon>Eukaryota</taxon>
        <taxon>Viridiplantae</taxon>
        <taxon>Streptophyta</taxon>
        <taxon>Embryophyta</taxon>
        <taxon>Tracheophyta</taxon>
        <taxon>Spermatophyta</taxon>
        <taxon>Magnoliopsida</taxon>
        <taxon>Liliopsida</taxon>
        <taxon>Asparagales</taxon>
        <taxon>Iridaceae</taxon>
        <taxon>Iridoideae</taxon>
        <taxon>Irideae</taxon>
        <taxon>Iris</taxon>
    </lineage>
</organism>
<proteinExistence type="predicted"/>
<reference evidence="4" key="1">
    <citation type="journal article" date="2023" name="GigaByte">
        <title>Genome assembly of the bearded iris, Iris pallida Lam.</title>
        <authorList>
            <person name="Bruccoleri R.E."/>
            <person name="Oakeley E.J."/>
            <person name="Faust A.M.E."/>
            <person name="Altorfer M."/>
            <person name="Dessus-Babus S."/>
            <person name="Burckhardt D."/>
            <person name="Oertli M."/>
            <person name="Naumann U."/>
            <person name="Petersen F."/>
            <person name="Wong J."/>
        </authorList>
    </citation>
    <scope>NUCLEOTIDE SEQUENCE</scope>
    <source>
        <strain evidence="4">GSM-AAB239-AS_SAM_17_03QT</strain>
    </source>
</reference>
<keyword evidence="1" id="KW-0677">Repeat</keyword>
<feature type="repeat" description="PPR" evidence="2">
    <location>
        <begin position="267"/>
        <end position="301"/>
    </location>
</feature>
<feature type="repeat" description="PPR" evidence="2">
    <location>
        <begin position="408"/>
        <end position="442"/>
    </location>
</feature>
<dbReference type="InterPro" id="IPR002885">
    <property type="entry name" value="PPR_rpt"/>
</dbReference>
<dbReference type="Gene3D" id="1.25.40.10">
    <property type="entry name" value="Tetratricopeptide repeat domain"/>
    <property type="match status" value="5"/>
</dbReference>
<evidence type="ECO:0000256" key="1">
    <source>
        <dbReference type="ARBA" id="ARBA00022737"/>
    </source>
</evidence>
<accession>A0AAX6DGU8</accession>
<feature type="repeat" description="PPR" evidence="2">
    <location>
        <begin position="302"/>
        <end position="336"/>
    </location>
</feature>
<feature type="repeat" description="PPR" evidence="2">
    <location>
        <begin position="373"/>
        <end position="407"/>
    </location>
</feature>
<dbReference type="NCBIfam" id="TIGR00756">
    <property type="entry name" value="PPR"/>
    <property type="match status" value="8"/>
</dbReference>
<gene>
    <name evidence="4" type="ORF">M6B38_246220</name>
    <name evidence="5" type="ORF">M6B38_334205</name>
</gene>
<dbReference type="InterPro" id="IPR011990">
    <property type="entry name" value="TPR-like_helical_dom_sf"/>
</dbReference>
<feature type="repeat" description="PPR" evidence="2">
    <location>
        <begin position="197"/>
        <end position="231"/>
    </location>
</feature>
<sequence length="536" mass="59822">MSLSTLSLLSAPSSPSYYSHAKDCLNLSAGCICWSWLKRRETRRSHLAVNSTAAPAAAEGELGVGARNAQDPPSLRAEPRRKLHFLEERNEEALSERLLKLSRSNKVTSAMELHSSMDALGLAPSAHSLNSLVSCLVRNGSLDEALSVFETMTNKETASGHTYSLVLKAVAGGRGPDAALHLFRTLERGEFSEKSFDIVVYNTMISISGRAKRWTEAERLWRKFKHNGLSGTVITYSLLISTFVRCGQTELAVDAYHELRERGLEPSEDIMKAVVASCTKEGNWALALDVFEEMLSRGIEPTMIAYNSLINCLGKAGEDELAFRIYENLKSSGRSPDLYTWSALLSSLYRSKRYADALQLFEGIKTEPGIRLNVHLYNAALMSCQKLGLWERSLQLLWQMEASGMEMSTISYNHVICACEVARKPKVALQVYEHMTHLKVSPDTFTYLSLIRACVWGSLWTEVEKILEHVAPDASLYNALIHGFCLRGKFTLAKKLYTKMCSMGLKPDGKTRALMLQHLPDNGARRHPRARCIYRG</sequence>
<feature type="region of interest" description="Disordered" evidence="3">
    <location>
        <begin position="60"/>
        <end position="79"/>
    </location>
</feature>
<comment type="caution">
    <text evidence="4">The sequence shown here is derived from an EMBL/GenBank/DDBJ whole genome shotgun (WGS) entry which is preliminary data.</text>
</comment>
<dbReference type="EMBL" id="JANAVB010044815">
    <property type="protein sequence ID" value="KAJ6791000.1"/>
    <property type="molecule type" value="Genomic_DNA"/>
</dbReference>
<feature type="repeat" description="PPR" evidence="2">
    <location>
        <begin position="125"/>
        <end position="159"/>
    </location>
</feature>
<evidence type="ECO:0000313" key="4">
    <source>
        <dbReference type="EMBL" id="KAJ6791000.1"/>
    </source>
</evidence>
<feature type="repeat" description="PPR" evidence="2">
    <location>
        <begin position="473"/>
        <end position="507"/>
    </location>
</feature>
<dbReference type="AlphaFoldDB" id="A0AAX6DGU8"/>
<protein>
    <submittedName>
        <fullName evidence="4">Pentatricopeptide repeat-containing protein isoform X1</fullName>
    </submittedName>
</protein>
<evidence type="ECO:0000256" key="2">
    <source>
        <dbReference type="PROSITE-ProRule" id="PRU00708"/>
    </source>
</evidence>